<feature type="compositionally biased region" description="Basic residues" evidence="1">
    <location>
        <begin position="159"/>
        <end position="169"/>
    </location>
</feature>
<dbReference type="InterPro" id="IPR050560">
    <property type="entry name" value="MYB_TF"/>
</dbReference>
<feature type="compositionally biased region" description="Polar residues" evidence="1">
    <location>
        <begin position="176"/>
        <end position="188"/>
    </location>
</feature>
<dbReference type="GO" id="GO:0005634">
    <property type="term" value="C:nucleus"/>
    <property type="evidence" value="ECO:0007669"/>
    <property type="project" value="TreeGrafter"/>
</dbReference>
<dbReference type="CDD" id="cd00167">
    <property type="entry name" value="SANT"/>
    <property type="match status" value="2"/>
</dbReference>
<feature type="compositionally biased region" description="Basic and acidic residues" evidence="1">
    <location>
        <begin position="198"/>
        <end position="208"/>
    </location>
</feature>
<feature type="domain" description="HTH myb-type" evidence="4">
    <location>
        <begin position="63"/>
        <end position="113"/>
    </location>
</feature>
<dbReference type="InterPro" id="IPR001005">
    <property type="entry name" value="SANT/Myb"/>
</dbReference>
<dbReference type="GO" id="GO:0000981">
    <property type="term" value="F:DNA-binding transcription factor activity, RNA polymerase II-specific"/>
    <property type="evidence" value="ECO:0007669"/>
    <property type="project" value="TreeGrafter"/>
</dbReference>
<dbReference type="Proteomes" id="UP001162131">
    <property type="component" value="Unassembled WGS sequence"/>
</dbReference>
<dbReference type="PROSITE" id="PS51293">
    <property type="entry name" value="SANT"/>
    <property type="match status" value="1"/>
</dbReference>
<evidence type="ECO:0000256" key="1">
    <source>
        <dbReference type="SAM" id="MobiDB-lite"/>
    </source>
</evidence>
<dbReference type="PROSITE" id="PS50090">
    <property type="entry name" value="MYB_LIKE"/>
    <property type="match status" value="2"/>
</dbReference>
<dbReference type="PANTHER" id="PTHR45614">
    <property type="entry name" value="MYB PROTEIN-RELATED"/>
    <property type="match status" value="1"/>
</dbReference>
<dbReference type="AlphaFoldDB" id="A0AAU9K877"/>
<dbReference type="InterPro" id="IPR017884">
    <property type="entry name" value="SANT_dom"/>
</dbReference>
<reference evidence="5" key="1">
    <citation type="submission" date="2021-09" db="EMBL/GenBank/DDBJ databases">
        <authorList>
            <consortium name="AG Swart"/>
            <person name="Singh M."/>
            <person name="Singh A."/>
            <person name="Seah K."/>
            <person name="Emmerich C."/>
        </authorList>
    </citation>
    <scope>NUCLEOTIDE SEQUENCE</scope>
    <source>
        <strain evidence="5">ATCC30299</strain>
    </source>
</reference>
<feature type="domain" description="HTH myb-type" evidence="4">
    <location>
        <begin position="1"/>
        <end position="62"/>
    </location>
</feature>
<keyword evidence="6" id="KW-1185">Reference proteome</keyword>
<dbReference type="SUPFAM" id="SSF46689">
    <property type="entry name" value="Homeodomain-like"/>
    <property type="match status" value="1"/>
</dbReference>
<dbReference type="InterPro" id="IPR017930">
    <property type="entry name" value="Myb_dom"/>
</dbReference>
<evidence type="ECO:0000259" key="2">
    <source>
        <dbReference type="PROSITE" id="PS50090"/>
    </source>
</evidence>
<sequence length="345" mass="39661">MAQNDRKPWSSEEDEAIRCLVEEFGVKRWTFLAQLLSERYGITDRTGKQCRERWHNHLDSGIVKKAWSKDEERKLFEYHKIYGNKWSEIAKYLPGRTDNSIKNQFYSTIRRNLRKINRQRPEGEKLTGSVKTLLKNAEIAKLLVFHPSLIKGKNSAQKTQRKRRPKSKPIPKENPIKNTGNMEKTQPVPQLLISPAEELQKSAEKERPAPIVCPSPTKAQENIINGPSTLESFSPSKLLATITPTSTGGFLRKSPMRSRFFKFPDDINTNPNWDTYLNPASGDHGLPSLNYQFSDSLLSCKSPDSLSLKYDKLKIPESSPLARDYLLPPYSPQDKFQHYYSPRNI</sequence>
<dbReference type="SMART" id="SM00717">
    <property type="entry name" value="SANT"/>
    <property type="match status" value="2"/>
</dbReference>
<dbReference type="EMBL" id="CAJZBQ010000058">
    <property type="protein sequence ID" value="CAG9334202.1"/>
    <property type="molecule type" value="Genomic_DNA"/>
</dbReference>
<feature type="domain" description="Myb-like" evidence="2">
    <location>
        <begin position="1"/>
        <end position="58"/>
    </location>
</feature>
<accession>A0AAU9K877</accession>
<dbReference type="Gene3D" id="1.10.10.60">
    <property type="entry name" value="Homeodomain-like"/>
    <property type="match status" value="2"/>
</dbReference>
<dbReference type="PANTHER" id="PTHR45614:SF25">
    <property type="entry name" value="MYB PROTEIN"/>
    <property type="match status" value="1"/>
</dbReference>
<evidence type="ECO:0000313" key="6">
    <source>
        <dbReference type="Proteomes" id="UP001162131"/>
    </source>
</evidence>
<evidence type="ECO:0000259" key="3">
    <source>
        <dbReference type="PROSITE" id="PS51293"/>
    </source>
</evidence>
<protein>
    <submittedName>
        <fullName evidence="5">Uncharacterized protein</fullName>
    </submittedName>
</protein>
<name>A0AAU9K877_9CILI</name>
<feature type="domain" description="Myb-like" evidence="2">
    <location>
        <begin position="59"/>
        <end position="109"/>
    </location>
</feature>
<comment type="caution">
    <text evidence="5">The sequence shown here is derived from an EMBL/GenBank/DDBJ whole genome shotgun (WGS) entry which is preliminary data.</text>
</comment>
<evidence type="ECO:0000259" key="4">
    <source>
        <dbReference type="PROSITE" id="PS51294"/>
    </source>
</evidence>
<feature type="domain" description="SANT" evidence="3">
    <location>
        <begin position="62"/>
        <end position="113"/>
    </location>
</feature>
<dbReference type="InterPro" id="IPR009057">
    <property type="entry name" value="Homeodomain-like_sf"/>
</dbReference>
<gene>
    <name evidence="5" type="ORF">BSTOLATCC_MIC60822</name>
</gene>
<proteinExistence type="predicted"/>
<dbReference type="PROSITE" id="PS51294">
    <property type="entry name" value="HTH_MYB"/>
    <property type="match status" value="2"/>
</dbReference>
<organism evidence="5 6">
    <name type="scientific">Blepharisma stoltei</name>
    <dbReference type="NCBI Taxonomy" id="1481888"/>
    <lineage>
        <taxon>Eukaryota</taxon>
        <taxon>Sar</taxon>
        <taxon>Alveolata</taxon>
        <taxon>Ciliophora</taxon>
        <taxon>Postciliodesmatophora</taxon>
        <taxon>Heterotrichea</taxon>
        <taxon>Heterotrichida</taxon>
        <taxon>Blepharismidae</taxon>
        <taxon>Blepharisma</taxon>
    </lineage>
</organism>
<evidence type="ECO:0000313" key="5">
    <source>
        <dbReference type="EMBL" id="CAG9334202.1"/>
    </source>
</evidence>
<dbReference type="Pfam" id="PF00249">
    <property type="entry name" value="Myb_DNA-binding"/>
    <property type="match status" value="2"/>
</dbReference>
<dbReference type="GO" id="GO:0000978">
    <property type="term" value="F:RNA polymerase II cis-regulatory region sequence-specific DNA binding"/>
    <property type="evidence" value="ECO:0007669"/>
    <property type="project" value="TreeGrafter"/>
</dbReference>
<feature type="region of interest" description="Disordered" evidence="1">
    <location>
        <begin position="151"/>
        <end position="219"/>
    </location>
</feature>